<gene>
    <name evidence="2" type="ordered locus">Aazo_5061</name>
</gene>
<accession>D7DZY9</accession>
<dbReference type="HOGENOM" id="CLU_3273557_0_0_3"/>
<dbReference type="EMBL" id="CP002059">
    <property type="protein sequence ID" value="ADI66159.1"/>
    <property type="molecule type" value="Genomic_DNA"/>
</dbReference>
<feature type="region of interest" description="Disordered" evidence="1">
    <location>
        <begin position="1"/>
        <end position="41"/>
    </location>
</feature>
<sequence>MYTQVLEYSQALTEPPPHSQSWGDKNFQSRPSLGDLEGEIS</sequence>
<feature type="compositionally biased region" description="Polar residues" evidence="1">
    <location>
        <begin position="19"/>
        <end position="31"/>
    </location>
</feature>
<dbReference type="AlphaFoldDB" id="D7DZY9"/>
<keyword evidence="3" id="KW-1185">Reference proteome</keyword>
<dbReference type="Proteomes" id="UP000001511">
    <property type="component" value="Chromosome"/>
</dbReference>
<reference evidence="2 3" key="1">
    <citation type="journal article" date="2010" name="PLoS ONE">
        <title>Genome erosion in a nitrogen-fixing vertically transmitted endosymbiotic multicellular cyanobacterium.</title>
        <authorList>
            <person name="Ran L."/>
            <person name="Larsson J."/>
            <person name="Vigil-Stenman T."/>
            <person name="Nylander J.A."/>
            <person name="Ininbergs K."/>
            <person name="Zheng W.W."/>
            <person name="Lapidus A."/>
            <person name="Lowry S."/>
            <person name="Haselkorn R."/>
            <person name="Bergman B."/>
        </authorList>
    </citation>
    <scope>NUCLEOTIDE SEQUENCE [LARGE SCALE GENOMIC DNA]</scope>
    <source>
        <strain evidence="2 3">0708</strain>
    </source>
</reference>
<evidence type="ECO:0000313" key="3">
    <source>
        <dbReference type="Proteomes" id="UP000001511"/>
    </source>
</evidence>
<evidence type="ECO:0000313" key="2">
    <source>
        <dbReference type="EMBL" id="ADI66159.1"/>
    </source>
</evidence>
<feature type="compositionally biased region" description="Polar residues" evidence="1">
    <location>
        <begin position="1"/>
        <end position="12"/>
    </location>
</feature>
<dbReference type="KEGG" id="naz:Aazo_5061"/>
<organism evidence="2 3">
    <name type="scientific">Nostoc azollae (strain 0708)</name>
    <name type="common">Anabaena azollae (strain 0708)</name>
    <dbReference type="NCBI Taxonomy" id="551115"/>
    <lineage>
        <taxon>Bacteria</taxon>
        <taxon>Bacillati</taxon>
        <taxon>Cyanobacteriota</taxon>
        <taxon>Cyanophyceae</taxon>
        <taxon>Nostocales</taxon>
        <taxon>Nostocaceae</taxon>
        <taxon>Trichormus</taxon>
    </lineage>
</organism>
<protein>
    <submittedName>
        <fullName evidence="2">Uncharacterized protein</fullName>
    </submittedName>
</protein>
<proteinExistence type="predicted"/>
<name>D7DZY9_NOSA0</name>
<evidence type="ECO:0000256" key="1">
    <source>
        <dbReference type="SAM" id="MobiDB-lite"/>
    </source>
</evidence>